<dbReference type="EMBL" id="QOIL01000004">
    <property type="protein sequence ID" value="RCG31780.1"/>
    <property type="molecule type" value="Genomic_DNA"/>
</dbReference>
<feature type="compositionally biased region" description="Basic and acidic residues" evidence="1">
    <location>
        <begin position="318"/>
        <end position="327"/>
    </location>
</feature>
<dbReference type="InterPro" id="IPR021235">
    <property type="entry name" value="DUF2637"/>
</dbReference>
<accession>A0A367FQ23</accession>
<evidence type="ECO:0000313" key="3">
    <source>
        <dbReference type="EMBL" id="RCG31780.1"/>
    </source>
</evidence>
<feature type="compositionally biased region" description="Basic and acidic residues" evidence="1">
    <location>
        <begin position="175"/>
        <end position="188"/>
    </location>
</feature>
<dbReference type="Pfam" id="PF10935">
    <property type="entry name" value="DUF2637"/>
    <property type="match status" value="1"/>
</dbReference>
<dbReference type="Proteomes" id="UP000253094">
    <property type="component" value="Unassembled WGS sequence"/>
</dbReference>
<feature type="compositionally biased region" description="Low complexity" evidence="1">
    <location>
        <begin position="258"/>
        <end position="289"/>
    </location>
</feature>
<comment type="caution">
    <text evidence="3">The sequence shown here is derived from an EMBL/GenBank/DDBJ whole genome shotgun (WGS) entry which is preliminary data.</text>
</comment>
<organism evidence="3 4">
    <name type="scientific">Sphaerisporangium album</name>
    <dbReference type="NCBI Taxonomy" id="509200"/>
    <lineage>
        <taxon>Bacteria</taxon>
        <taxon>Bacillati</taxon>
        <taxon>Actinomycetota</taxon>
        <taxon>Actinomycetes</taxon>
        <taxon>Streptosporangiales</taxon>
        <taxon>Streptosporangiaceae</taxon>
        <taxon>Sphaerisporangium</taxon>
    </lineage>
</organism>
<keyword evidence="2" id="KW-1133">Transmembrane helix</keyword>
<feature type="compositionally biased region" description="Basic and acidic residues" evidence="1">
    <location>
        <begin position="366"/>
        <end position="391"/>
    </location>
</feature>
<keyword evidence="4" id="KW-1185">Reference proteome</keyword>
<sequence>MDVTPPLPAGRSARRFELPPPPAAQPTGAALVLRRLGTAVAALAVTGLAAAACVLSFDALRFLALAGGARADFAYLYPAGFDALLAIALISVLLLRPARFLIRLQAVIVLALLIVVAAAANVVVATDTAVSADQATVGIAVTPWVMLVVGLWLFLLPARRFPAYATTDAASPAERDIVPFGGEERDPDLAPPLEALPHGPHSVAVRHHERDAPAADPTEPEITPVVPPTPAPETPTVDELPPLETADQGRADPERDVQPPAASTTGQAAAAEEPLTATTGQAAATGHTGVVQEHAVPEPEPEQRLVPQPRPGTPAAPPRRDPDRPLRWGDLVRPASGDVLVHPLPKPAAGRELGDTQPYPNITDPVSDRDEPGETHGQVEESAETHGHADEPGDATPVETDTQPYPHLREDASALPETRTSAEPSSDAPNDTPGHEGDVPAGEEQAGPQAYGRGEIAAPPSGRMRSTPLPPEE</sequence>
<feature type="region of interest" description="Disordered" evidence="1">
    <location>
        <begin position="175"/>
        <end position="473"/>
    </location>
</feature>
<feature type="transmembrane region" description="Helical" evidence="2">
    <location>
        <begin position="75"/>
        <end position="95"/>
    </location>
</feature>
<feature type="compositionally biased region" description="Pro residues" evidence="1">
    <location>
        <begin position="308"/>
        <end position="317"/>
    </location>
</feature>
<dbReference type="OrthoDB" id="3535883at2"/>
<keyword evidence="2" id="KW-0472">Membrane</keyword>
<dbReference type="RefSeq" id="WP_114028350.1">
    <property type="nucleotide sequence ID" value="NZ_QOIL01000004.1"/>
</dbReference>
<name>A0A367FQ23_9ACTN</name>
<feature type="transmembrane region" description="Helical" evidence="2">
    <location>
        <begin position="40"/>
        <end position="63"/>
    </location>
</feature>
<evidence type="ECO:0008006" key="5">
    <source>
        <dbReference type="Google" id="ProtNLM"/>
    </source>
</evidence>
<gene>
    <name evidence="3" type="ORF">DQ384_09610</name>
</gene>
<feature type="transmembrane region" description="Helical" evidence="2">
    <location>
        <begin position="137"/>
        <end position="156"/>
    </location>
</feature>
<evidence type="ECO:0000256" key="1">
    <source>
        <dbReference type="SAM" id="MobiDB-lite"/>
    </source>
</evidence>
<proteinExistence type="predicted"/>
<keyword evidence="2" id="KW-0812">Transmembrane</keyword>
<feature type="compositionally biased region" description="Basic and acidic residues" evidence="1">
    <location>
        <begin position="247"/>
        <end position="257"/>
    </location>
</feature>
<dbReference type="AlphaFoldDB" id="A0A367FQ23"/>
<feature type="transmembrane region" description="Helical" evidence="2">
    <location>
        <begin position="107"/>
        <end position="125"/>
    </location>
</feature>
<feature type="region of interest" description="Disordered" evidence="1">
    <location>
        <begin position="1"/>
        <end position="23"/>
    </location>
</feature>
<evidence type="ECO:0000313" key="4">
    <source>
        <dbReference type="Proteomes" id="UP000253094"/>
    </source>
</evidence>
<protein>
    <recommendedName>
        <fullName evidence="5">DUF2637 domain-containing protein</fullName>
    </recommendedName>
</protein>
<reference evidence="3 4" key="1">
    <citation type="submission" date="2018-06" db="EMBL/GenBank/DDBJ databases">
        <title>Sphaerisporangium craniellae sp. nov., isolated from a marine sponge in the South China Sea.</title>
        <authorList>
            <person name="Li L."/>
        </authorList>
    </citation>
    <scope>NUCLEOTIDE SEQUENCE [LARGE SCALE GENOMIC DNA]</scope>
    <source>
        <strain evidence="3 4">CCTCC AA 208026</strain>
    </source>
</reference>
<evidence type="ECO:0000256" key="2">
    <source>
        <dbReference type="SAM" id="Phobius"/>
    </source>
</evidence>
<feature type="compositionally biased region" description="Polar residues" evidence="1">
    <location>
        <begin position="418"/>
        <end position="429"/>
    </location>
</feature>